<protein>
    <submittedName>
        <fullName evidence="5">HIT(Histidine triad nucleotide-binding proteins)-like protein (Purine nucleoside phosphoramidase)</fullName>
    </submittedName>
</protein>
<accession>A0A1S7LLA6</accession>
<dbReference type="CDD" id="cd01276">
    <property type="entry name" value="PKCI_related"/>
    <property type="match status" value="1"/>
</dbReference>
<dbReference type="PROSITE" id="PS51084">
    <property type="entry name" value="HIT_2"/>
    <property type="match status" value="1"/>
</dbReference>
<evidence type="ECO:0000313" key="5">
    <source>
        <dbReference type="EMBL" id="CRH06641.1"/>
    </source>
</evidence>
<evidence type="ECO:0000256" key="2">
    <source>
        <dbReference type="PIRSR" id="PIRSR601310-3"/>
    </source>
</evidence>
<dbReference type="InterPro" id="IPR001310">
    <property type="entry name" value="Histidine_triad_HIT"/>
</dbReference>
<dbReference type="PRINTS" id="PR00332">
    <property type="entry name" value="HISTRIAD"/>
</dbReference>
<sequence>MAAECLFCKIAAGEIPCNSVYEDERVIAFHDINPQAPIHLLVIPKKHIVCLDDIGPDAREEIGYLMERVAHVAREAGVAEQGYRTILNTRSHGGQEVFHIHAHILGGKPIGPMVAR</sequence>
<dbReference type="InterPro" id="IPR036265">
    <property type="entry name" value="HIT-like_sf"/>
</dbReference>
<dbReference type="EMBL" id="LO017727">
    <property type="protein sequence ID" value="CRH06641.1"/>
    <property type="molecule type" value="Genomic_DNA"/>
</dbReference>
<evidence type="ECO:0000256" key="1">
    <source>
        <dbReference type="PIRSR" id="PIRSR601310-1"/>
    </source>
</evidence>
<dbReference type="GO" id="GO:0003824">
    <property type="term" value="F:catalytic activity"/>
    <property type="evidence" value="ECO:0007669"/>
    <property type="project" value="InterPro"/>
</dbReference>
<feature type="short sequence motif" description="Histidine triad motif" evidence="2 3">
    <location>
        <begin position="99"/>
        <end position="103"/>
    </location>
</feature>
<proteinExistence type="predicted"/>
<gene>
    <name evidence="5" type="primary">hinT</name>
    <name evidence="5" type="ORF">MAGMO_2484</name>
</gene>
<dbReference type="Pfam" id="PF01230">
    <property type="entry name" value="HIT"/>
    <property type="match status" value="1"/>
</dbReference>
<dbReference type="SUPFAM" id="SSF54197">
    <property type="entry name" value="HIT-like"/>
    <property type="match status" value="1"/>
</dbReference>
<feature type="active site" description="Tele-AMP-histidine intermediate" evidence="1">
    <location>
        <position position="101"/>
    </location>
</feature>
<reference evidence="5" key="1">
    <citation type="submission" date="2015-04" db="EMBL/GenBank/DDBJ databases">
        <authorList>
            <person name="Syromyatnikov M.Y."/>
            <person name="Popov V.N."/>
        </authorList>
    </citation>
    <scope>NUCLEOTIDE SEQUENCE</scope>
    <source>
        <strain evidence="5">MO-1</strain>
    </source>
</reference>
<evidence type="ECO:0000256" key="3">
    <source>
        <dbReference type="PROSITE-ProRule" id="PRU00464"/>
    </source>
</evidence>
<dbReference type="AlphaFoldDB" id="A0A1S7LLA6"/>
<dbReference type="PANTHER" id="PTHR23089">
    <property type="entry name" value="HISTIDINE TRIAD HIT PROTEIN"/>
    <property type="match status" value="1"/>
</dbReference>
<name>A0A1S7LLA6_MAGMO</name>
<organism evidence="5">
    <name type="scientific">Magnetococcus massalia (strain MO-1)</name>
    <dbReference type="NCBI Taxonomy" id="451514"/>
    <lineage>
        <taxon>Bacteria</taxon>
        <taxon>Pseudomonadati</taxon>
        <taxon>Pseudomonadota</taxon>
        <taxon>Magnetococcia</taxon>
        <taxon>Magnetococcales</taxon>
        <taxon>Magnetococcaceae</taxon>
        <taxon>Magnetococcus</taxon>
    </lineage>
</organism>
<feature type="domain" description="HIT" evidence="4">
    <location>
        <begin position="6"/>
        <end position="115"/>
    </location>
</feature>
<evidence type="ECO:0000259" key="4">
    <source>
        <dbReference type="PROSITE" id="PS51084"/>
    </source>
</evidence>
<dbReference type="InterPro" id="IPR011146">
    <property type="entry name" value="HIT-like"/>
</dbReference>
<dbReference type="Gene3D" id="3.30.428.10">
    <property type="entry name" value="HIT-like"/>
    <property type="match status" value="1"/>
</dbReference>